<feature type="compositionally biased region" description="Basic and acidic residues" evidence="5">
    <location>
        <begin position="1"/>
        <end position="16"/>
    </location>
</feature>
<evidence type="ECO:0000256" key="1">
    <source>
        <dbReference type="ARBA" id="ARBA00004167"/>
    </source>
</evidence>
<keyword evidence="8" id="KW-1185">Reference proteome</keyword>
<name>A0A2R4MCW3_9HYPH</name>
<dbReference type="PANTHER" id="PTHR30168:SF0">
    <property type="entry name" value="INNER MEMBRANE PROTEIN"/>
    <property type="match status" value="1"/>
</dbReference>
<keyword evidence="2 6" id="KW-0812">Transmembrane</keyword>
<feature type="region of interest" description="Disordered" evidence="5">
    <location>
        <begin position="1"/>
        <end position="38"/>
    </location>
</feature>
<feature type="transmembrane region" description="Helical" evidence="6">
    <location>
        <begin position="40"/>
        <end position="61"/>
    </location>
</feature>
<dbReference type="InterPro" id="IPR007343">
    <property type="entry name" value="Uncharacterised_pept_Zn_put"/>
</dbReference>
<dbReference type="AlphaFoldDB" id="A0A2R4MCW3"/>
<proteinExistence type="predicted"/>
<dbReference type="Proteomes" id="UP000258927">
    <property type="component" value="Chromosome"/>
</dbReference>
<organism evidence="7 8">
    <name type="scientific">Maritalea myrionectae</name>
    <dbReference type="NCBI Taxonomy" id="454601"/>
    <lineage>
        <taxon>Bacteria</taxon>
        <taxon>Pseudomonadati</taxon>
        <taxon>Pseudomonadota</taxon>
        <taxon>Alphaproteobacteria</taxon>
        <taxon>Hyphomicrobiales</taxon>
        <taxon>Devosiaceae</taxon>
        <taxon>Maritalea</taxon>
    </lineage>
</organism>
<evidence type="ECO:0008006" key="9">
    <source>
        <dbReference type="Google" id="ProtNLM"/>
    </source>
</evidence>
<dbReference type="KEGG" id="mmyr:MXMO3_01336"/>
<accession>A0A2R4MCW3</accession>
<gene>
    <name evidence="7" type="ORF">MXMO3_01336</name>
</gene>
<comment type="subcellular location">
    <subcellularLocation>
        <location evidence="1">Membrane</location>
        <topology evidence="1">Single-pass membrane protein</topology>
    </subcellularLocation>
</comment>
<evidence type="ECO:0000313" key="7">
    <source>
        <dbReference type="EMBL" id="AVX03867.1"/>
    </source>
</evidence>
<keyword evidence="4 6" id="KW-0472">Membrane</keyword>
<evidence type="ECO:0000256" key="6">
    <source>
        <dbReference type="SAM" id="Phobius"/>
    </source>
</evidence>
<dbReference type="STRING" id="1122213.GCA_000423365_01459"/>
<keyword evidence="3 6" id="KW-1133">Transmembrane helix</keyword>
<evidence type="ECO:0000256" key="2">
    <source>
        <dbReference type="ARBA" id="ARBA00022692"/>
    </source>
</evidence>
<dbReference type="EMBL" id="CP021330">
    <property type="protein sequence ID" value="AVX03867.1"/>
    <property type="molecule type" value="Genomic_DNA"/>
</dbReference>
<evidence type="ECO:0000256" key="5">
    <source>
        <dbReference type="SAM" id="MobiDB-lite"/>
    </source>
</evidence>
<dbReference type="PANTHER" id="PTHR30168">
    <property type="entry name" value="PUTATIVE MEMBRANE PROTEIN YPFJ"/>
    <property type="match status" value="1"/>
</dbReference>
<dbReference type="RefSeq" id="WP_117395352.1">
    <property type="nucleotide sequence ID" value="NZ_CP021330.1"/>
</dbReference>
<evidence type="ECO:0000313" key="8">
    <source>
        <dbReference type="Proteomes" id="UP000258927"/>
    </source>
</evidence>
<sequence>MKWEGRRRSRNVEDRRGRRSGPSGGRSGRRVRIPMPRGRAARGGGGGLLMLLVVLGVAWLLGINPLSLIGGDLSNSGGSYTQRPSDNLPMADAGEDRLLDFVAVNLAETEDLWTLVFEQNDMTYVPPKLVLFSGQTTSPCGVASARTGPFYCPSDQKIYLDPAFYAQLRDQFGASGDFAQAYVLAHEVGHHVQQLVGTLPEFNRLRGALPQEEENAYSVRIELQADCYAGIWANYVGEQNLLDRGDIREALNAAEQIGDDTLQKRTQGFAVPKTFSHGTSAQRMEWFSRGYKTGDVQACDTIG</sequence>
<reference evidence="7 8" key="1">
    <citation type="submission" date="2017-05" db="EMBL/GenBank/DDBJ databases">
        <title>Genome Analysis of Maritalea myrionectae HL2708#5.</title>
        <authorList>
            <consortium name="Cotde Inc.-PKNU"/>
            <person name="Jang D."/>
            <person name="Oh H.-M."/>
        </authorList>
    </citation>
    <scope>NUCLEOTIDE SEQUENCE [LARGE SCALE GENOMIC DNA]</scope>
    <source>
        <strain evidence="7 8">HL2708#5</strain>
    </source>
</reference>
<protein>
    <recommendedName>
        <fullName evidence="9">Neutral zinc metallopeptidase</fullName>
    </recommendedName>
</protein>
<dbReference type="Pfam" id="PF04228">
    <property type="entry name" value="Zn_peptidase"/>
    <property type="match status" value="1"/>
</dbReference>
<evidence type="ECO:0000256" key="4">
    <source>
        <dbReference type="ARBA" id="ARBA00023136"/>
    </source>
</evidence>
<evidence type="ECO:0000256" key="3">
    <source>
        <dbReference type="ARBA" id="ARBA00022989"/>
    </source>
</evidence>
<dbReference type="GO" id="GO:0016020">
    <property type="term" value="C:membrane"/>
    <property type="evidence" value="ECO:0007669"/>
    <property type="project" value="UniProtKB-SubCell"/>
</dbReference>